<dbReference type="InterPro" id="IPR041569">
    <property type="entry name" value="AAA_lid_3"/>
</dbReference>
<evidence type="ECO:0000313" key="11">
    <source>
        <dbReference type="Proteomes" id="UP000321408"/>
    </source>
</evidence>
<dbReference type="FunFam" id="3.40.50.300:FF:001054">
    <property type="entry name" value="ATPase, AAA family, putative"/>
    <property type="match status" value="1"/>
</dbReference>
<name>A0A5B9DFR2_9ARCH</name>
<evidence type="ECO:0000256" key="7">
    <source>
        <dbReference type="RuleBase" id="RU003651"/>
    </source>
</evidence>
<dbReference type="InterPro" id="IPR015415">
    <property type="entry name" value="Spast_Vps4_C"/>
</dbReference>
<accession>A0A5B9DFR2</accession>
<evidence type="ECO:0000256" key="3">
    <source>
        <dbReference type="ARBA" id="ARBA00022490"/>
    </source>
</evidence>
<evidence type="ECO:0000313" key="10">
    <source>
        <dbReference type="EMBL" id="QEE17861.1"/>
    </source>
</evidence>
<evidence type="ECO:0000256" key="6">
    <source>
        <dbReference type="ARBA" id="ARBA00023136"/>
    </source>
</evidence>
<dbReference type="Gene3D" id="3.40.50.300">
    <property type="entry name" value="P-loop containing nucleotide triphosphate hydrolases"/>
    <property type="match status" value="1"/>
</dbReference>
<dbReference type="Pfam" id="PF00004">
    <property type="entry name" value="AAA"/>
    <property type="match status" value="1"/>
</dbReference>
<dbReference type="InterPro" id="IPR036181">
    <property type="entry name" value="MIT_dom_sf"/>
</dbReference>
<protein>
    <submittedName>
        <fullName evidence="10">AAA family ATPase</fullName>
    </submittedName>
</protein>
<dbReference type="Pfam" id="PF17862">
    <property type="entry name" value="AAA_lid_3"/>
    <property type="match status" value="1"/>
</dbReference>
<feature type="compositionally biased region" description="Acidic residues" evidence="8">
    <location>
        <begin position="99"/>
        <end position="113"/>
    </location>
</feature>
<organism evidence="10 11">
    <name type="scientific">Promethearchaeum syntrophicum</name>
    <dbReference type="NCBI Taxonomy" id="2594042"/>
    <lineage>
        <taxon>Archaea</taxon>
        <taxon>Promethearchaeati</taxon>
        <taxon>Promethearchaeota</taxon>
        <taxon>Promethearchaeia</taxon>
        <taxon>Promethearchaeales</taxon>
        <taxon>Promethearchaeaceae</taxon>
        <taxon>Promethearchaeum</taxon>
    </lineage>
</organism>
<dbReference type="SUPFAM" id="SSF116846">
    <property type="entry name" value="MIT domain"/>
    <property type="match status" value="1"/>
</dbReference>
<feature type="domain" description="AAA+ ATPase" evidence="9">
    <location>
        <begin position="166"/>
        <end position="303"/>
    </location>
</feature>
<dbReference type="PROSITE" id="PS00674">
    <property type="entry name" value="AAA"/>
    <property type="match status" value="1"/>
</dbReference>
<dbReference type="Gene3D" id="1.20.58.80">
    <property type="entry name" value="Phosphotransferase system, lactose/cellobiose-type IIA subunit"/>
    <property type="match status" value="1"/>
</dbReference>
<dbReference type="InterPro" id="IPR050304">
    <property type="entry name" value="MT-severing_AAA_ATPase"/>
</dbReference>
<gene>
    <name evidence="10" type="ORF">DSAG12_03699</name>
</gene>
<dbReference type="GO" id="GO:0016887">
    <property type="term" value="F:ATP hydrolysis activity"/>
    <property type="evidence" value="ECO:0007669"/>
    <property type="project" value="InterPro"/>
</dbReference>
<keyword evidence="3" id="KW-0963">Cytoplasm</keyword>
<evidence type="ECO:0000256" key="8">
    <source>
        <dbReference type="SAM" id="MobiDB-lite"/>
    </source>
</evidence>
<comment type="similarity">
    <text evidence="7">Belongs to the AAA ATPase family.</text>
</comment>
<dbReference type="GO" id="GO:0016020">
    <property type="term" value="C:membrane"/>
    <property type="evidence" value="ECO:0007669"/>
    <property type="project" value="UniProtKB-SubCell"/>
</dbReference>
<dbReference type="EMBL" id="CP042905">
    <property type="protein sequence ID" value="QEE17861.1"/>
    <property type="molecule type" value="Genomic_DNA"/>
</dbReference>
<keyword evidence="4 7" id="KW-0547">Nucleotide-binding</keyword>
<evidence type="ECO:0000256" key="2">
    <source>
        <dbReference type="ARBA" id="ARBA00004496"/>
    </source>
</evidence>
<keyword evidence="11" id="KW-1185">Reference proteome</keyword>
<dbReference type="Gene3D" id="1.10.8.60">
    <property type="match status" value="1"/>
</dbReference>
<dbReference type="Pfam" id="PF04212">
    <property type="entry name" value="MIT"/>
    <property type="match status" value="1"/>
</dbReference>
<dbReference type="InterPro" id="IPR003959">
    <property type="entry name" value="ATPase_AAA_core"/>
</dbReference>
<reference evidence="10 11" key="1">
    <citation type="journal article" date="2020" name="Nature">
        <title>Isolation of an archaeon at the prokaryote-eukaryote interface.</title>
        <authorList>
            <person name="Imachi H."/>
            <person name="Nobu M.K."/>
            <person name="Nakahara N."/>
            <person name="Morono Y."/>
            <person name="Ogawara M."/>
            <person name="Takaki Y."/>
            <person name="Takano Y."/>
            <person name="Uematsu K."/>
            <person name="Ikuta T."/>
            <person name="Ito M."/>
            <person name="Matsui Y."/>
            <person name="Miyazaki M."/>
            <person name="Murata K."/>
            <person name="Saito Y."/>
            <person name="Sakai S."/>
            <person name="Song C."/>
            <person name="Tasumi E."/>
            <person name="Yamanaka Y."/>
            <person name="Yamaguchi T."/>
            <person name="Kamagata Y."/>
            <person name="Tamaki H."/>
            <person name="Takai K."/>
        </authorList>
    </citation>
    <scope>NUCLEOTIDE SEQUENCE [LARGE SCALE GENOMIC DNA]</scope>
    <source>
        <strain evidence="10 11">MK-D1</strain>
    </source>
</reference>
<dbReference type="GO" id="GO:0005737">
    <property type="term" value="C:cytoplasm"/>
    <property type="evidence" value="ECO:0007669"/>
    <property type="project" value="UniProtKB-SubCell"/>
</dbReference>
<dbReference type="PANTHER" id="PTHR23074">
    <property type="entry name" value="AAA DOMAIN-CONTAINING"/>
    <property type="match status" value="1"/>
</dbReference>
<reference evidence="10 11" key="2">
    <citation type="journal article" date="2024" name="Int. J. Syst. Evol. Microbiol.">
        <title>Promethearchaeum syntrophicum gen. nov., sp. nov., an anaerobic, obligately syntrophic archaeon, the first isolate of the lineage 'Asgard' archaea, and proposal of the new archaeal phylum Promethearchaeota phyl. nov. and kingdom Promethearchaeati regn. nov.</title>
        <authorList>
            <person name="Imachi H."/>
            <person name="Nobu M.K."/>
            <person name="Kato S."/>
            <person name="Takaki Y."/>
            <person name="Miyazaki M."/>
            <person name="Miyata M."/>
            <person name="Ogawara M."/>
            <person name="Saito Y."/>
            <person name="Sakai S."/>
            <person name="Tahara Y.O."/>
            <person name="Takano Y."/>
            <person name="Tasumi E."/>
            <person name="Uematsu K."/>
            <person name="Yoshimura T."/>
            <person name="Itoh T."/>
            <person name="Ohkuma M."/>
            <person name="Takai K."/>
        </authorList>
    </citation>
    <scope>NUCLEOTIDE SEQUENCE [LARGE SCALE GENOMIC DNA]</scope>
    <source>
        <strain evidence="10 11">MK-D1</strain>
    </source>
</reference>
<dbReference type="AlphaFoldDB" id="A0A5B9DFR2"/>
<dbReference type="InterPro" id="IPR027417">
    <property type="entry name" value="P-loop_NTPase"/>
</dbReference>
<dbReference type="PANTHER" id="PTHR23074:SF83">
    <property type="entry name" value="VACUOLAR PROTEIN SORTING-ASSOCIATED PROTEIN 4A"/>
    <property type="match status" value="1"/>
</dbReference>
<dbReference type="OrthoDB" id="77269at2157"/>
<dbReference type="InterPro" id="IPR003593">
    <property type="entry name" value="AAA+_ATPase"/>
</dbReference>
<keyword evidence="5 7" id="KW-0067">ATP-binding</keyword>
<comment type="subcellular location">
    <subcellularLocation>
        <location evidence="2">Cytoplasm</location>
    </subcellularLocation>
    <subcellularLocation>
        <location evidence="1">Membrane</location>
    </subcellularLocation>
</comment>
<feature type="region of interest" description="Disordered" evidence="8">
    <location>
        <begin position="76"/>
        <end position="115"/>
    </location>
</feature>
<dbReference type="InterPro" id="IPR003960">
    <property type="entry name" value="ATPase_AAA_CS"/>
</dbReference>
<dbReference type="GeneID" id="41331667"/>
<evidence type="ECO:0000256" key="5">
    <source>
        <dbReference type="ARBA" id="ARBA00022840"/>
    </source>
</evidence>
<keyword evidence="6" id="KW-0472">Membrane</keyword>
<dbReference type="KEGG" id="psyt:DSAG12_03699"/>
<dbReference type="SMART" id="SM00382">
    <property type="entry name" value="AAA"/>
    <property type="match status" value="1"/>
</dbReference>
<sequence length="407" mass="45465">MSSDNKIFNAAIKLANEAIELDKQKQFDEAADKYLNATETLNEFAKFCKNTKLKKLAQEKALQYFKRADMLTQLKNKKLKVPSGRVPNKSNRKDKTGEESGESEEDAEMSDDEKELRKTIEGTIITERPTITWGDVAGMENPKQAIREAVVLPMSHPELFRGARKPWRGILLFGPPGCGKTLIAKAAANECGVQFFAADSASLVSKWLGESEKLLKTLFKVARLDAPSLIFMDEVDSLAGKRGGGHEGGGERRIKTQFLQEMQGVKSSSDKLVTLMGATNLPWDIDNAVLRRFEKKIYCGLPTVEGRTKIFELCTKEVEMDETVDFKELGEISEGYSGSDIATVCREVVMLPVRELDVSGQLSSSNNDFTLRKITREDFIKVLENIKPVVSDSEIEKFEKWRGEFGG</sequence>
<dbReference type="GO" id="GO:0005524">
    <property type="term" value="F:ATP binding"/>
    <property type="evidence" value="ECO:0007669"/>
    <property type="project" value="UniProtKB-KW"/>
</dbReference>
<proteinExistence type="inferred from homology"/>
<evidence type="ECO:0000259" key="9">
    <source>
        <dbReference type="SMART" id="SM00382"/>
    </source>
</evidence>
<dbReference type="InterPro" id="IPR007330">
    <property type="entry name" value="MIT_dom"/>
</dbReference>
<dbReference type="Pfam" id="PF09336">
    <property type="entry name" value="Vps4_C"/>
    <property type="match status" value="1"/>
</dbReference>
<evidence type="ECO:0000256" key="4">
    <source>
        <dbReference type="ARBA" id="ARBA00022741"/>
    </source>
</evidence>
<dbReference type="RefSeq" id="WP_147664743.1">
    <property type="nucleotide sequence ID" value="NZ_CP042905.2"/>
</dbReference>
<dbReference type="Proteomes" id="UP000321408">
    <property type="component" value="Chromosome"/>
</dbReference>
<dbReference type="SUPFAM" id="SSF52540">
    <property type="entry name" value="P-loop containing nucleoside triphosphate hydrolases"/>
    <property type="match status" value="1"/>
</dbReference>
<evidence type="ECO:0000256" key="1">
    <source>
        <dbReference type="ARBA" id="ARBA00004370"/>
    </source>
</evidence>